<protein>
    <recommendedName>
        <fullName evidence="2">DUF3828 domain-containing protein</fullName>
    </recommendedName>
</protein>
<feature type="chain" id="PRO_5046374892" description="DUF3828 domain-containing protein" evidence="1">
    <location>
        <begin position="25"/>
        <end position="163"/>
    </location>
</feature>
<dbReference type="InterPro" id="IPR024289">
    <property type="entry name" value="DUF3828"/>
</dbReference>
<keyword evidence="4" id="KW-1185">Reference proteome</keyword>
<dbReference type="Gene3D" id="3.10.450.50">
    <property type="match status" value="1"/>
</dbReference>
<reference evidence="3 4" key="1">
    <citation type="submission" date="2020-10" db="EMBL/GenBank/DDBJ databases">
        <authorList>
            <person name="Peeters C."/>
        </authorList>
    </citation>
    <scope>NUCLEOTIDE SEQUENCE [LARGE SCALE GENOMIC DNA]</scope>
    <source>
        <strain evidence="3 4">LMG 28140</strain>
    </source>
</reference>
<proteinExistence type="predicted"/>
<evidence type="ECO:0000256" key="1">
    <source>
        <dbReference type="SAM" id="SignalP"/>
    </source>
</evidence>
<dbReference type="RefSeq" id="WP_201644689.1">
    <property type="nucleotide sequence ID" value="NZ_CAJHCP010000010.1"/>
</dbReference>
<evidence type="ECO:0000259" key="2">
    <source>
        <dbReference type="Pfam" id="PF12883"/>
    </source>
</evidence>
<organism evidence="3 4">
    <name type="scientific">Paraburkholderia metrosideri</name>
    <dbReference type="NCBI Taxonomy" id="580937"/>
    <lineage>
        <taxon>Bacteria</taxon>
        <taxon>Pseudomonadati</taxon>
        <taxon>Pseudomonadota</taxon>
        <taxon>Betaproteobacteria</taxon>
        <taxon>Burkholderiales</taxon>
        <taxon>Burkholderiaceae</taxon>
        <taxon>Paraburkholderia</taxon>
    </lineage>
</organism>
<dbReference type="Pfam" id="PF12883">
    <property type="entry name" value="DUF3828"/>
    <property type="match status" value="1"/>
</dbReference>
<feature type="signal peptide" evidence="1">
    <location>
        <begin position="1"/>
        <end position="24"/>
    </location>
</feature>
<keyword evidence="1" id="KW-0732">Signal</keyword>
<gene>
    <name evidence="3" type="ORF">LMG28140_04733</name>
</gene>
<dbReference type="EMBL" id="CAJHCP010000010">
    <property type="protein sequence ID" value="CAD6549250.1"/>
    <property type="molecule type" value="Genomic_DNA"/>
</dbReference>
<evidence type="ECO:0000313" key="4">
    <source>
        <dbReference type="Proteomes" id="UP000598032"/>
    </source>
</evidence>
<accession>A0ABM8NYF6</accession>
<sequence>MKKFLLLVFATLVIVLGVMQPASAVGPSTPEAVVRSFYTWYIGKQDARNSQYFQLMDDTIYRYVSRNTVNTLRDDYRHNRLPGDTDYFTRVQDLDPKIWLKTLTVHPAIMLGGVAVIPVTFGVTSQDRQDLVVFVVKDAGHWRITKVEDTDGYLGYHQYDPKD</sequence>
<comment type="caution">
    <text evidence="3">The sequence shown here is derived from an EMBL/GenBank/DDBJ whole genome shotgun (WGS) entry which is preliminary data.</text>
</comment>
<feature type="domain" description="DUF3828" evidence="2">
    <location>
        <begin position="30"/>
        <end position="150"/>
    </location>
</feature>
<name>A0ABM8NYF6_9BURK</name>
<dbReference type="Proteomes" id="UP000598032">
    <property type="component" value="Unassembled WGS sequence"/>
</dbReference>
<evidence type="ECO:0000313" key="3">
    <source>
        <dbReference type="EMBL" id="CAD6549250.1"/>
    </source>
</evidence>